<keyword evidence="4" id="KW-0378">Hydrolase</keyword>
<keyword evidence="5" id="KW-0862">Zinc</keyword>
<dbReference type="SMART" id="SM00631">
    <property type="entry name" value="Zn_pept"/>
    <property type="match status" value="1"/>
</dbReference>
<comment type="caution">
    <text evidence="7">Lacks conserved residue(s) required for the propagation of feature annotation.</text>
</comment>
<evidence type="ECO:0000256" key="7">
    <source>
        <dbReference type="PROSITE-ProRule" id="PRU01379"/>
    </source>
</evidence>
<protein>
    <submittedName>
        <fullName evidence="9">DUF2817 domain-containing protein</fullName>
    </submittedName>
</protein>
<dbReference type="SUPFAM" id="SSF53187">
    <property type="entry name" value="Zn-dependent exopeptidases"/>
    <property type="match status" value="1"/>
</dbReference>
<evidence type="ECO:0000256" key="5">
    <source>
        <dbReference type="ARBA" id="ARBA00022833"/>
    </source>
</evidence>
<dbReference type="Gene3D" id="3.40.630.10">
    <property type="entry name" value="Zn peptidases"/>
    <property type="match status" value="1"/>
</dbReference>
<evidence type="ECO:0000256" key="6">
    <source>
        <dbReference type="ARBA" id="ARBA00023049"/>
    </source>
</evidence>
<name>A0ABT6DER2_9BACT</name>
<dbReference type="Pfam" id="PF00246">
    <property type="entry name" value="Peptidase_M14"/>
    <property type="match status" value="1"/>
</dbReference>
<keyword evidence="6" id="KW-0482">Metalloprotease</keyword>
<organism evidence="9 10">
    <name type="scientific">Bdellovibrio svalbardensis</name>
    <dbReference type="NCBI Taxonomy" id="2972972"/>
    <lineage>
        <taxon>Bacteria</taxon>
        <taxon>Pseudomonadati</taxon>
        <taxon>Bdellovibrionota</taxon>
        <taxon>Bdellovibrionia</taxon>
        <taxon>Bdellovibrionales</taxon>
        <taxon>Pseudobdellovibrionaceae</taxon>
        <taxon>Bdellovibrio</taxon>
    </lineage>
</organism>
<evidence type="ECO:0000256" key="1">
    <source>
        <dbReference type="ARBA" id="ARBA00001947"/>
    </source>
</evidence>
<proteinExistence type="inferred from homology"/>
<gene>
    <name evidence="9" type="ORF">NWE73_03040</name>
</gene>
<comment type="cofactor">
    <cofactor evidence="1">
        <name>Zn(2+)</name>
        <dbReference type="ChEBI" id="CHEBI:29105"/>
    </cofactor>
</comment>
<dbReference type="PANTHER" id="PTHR11705">
    <property type="entry name" value="PROTEASE FAMILY M14 CARBOXYPEPTIDASE A,B"/>
    <property type="match status" value="1"/>
</dbReference>
<keyword evidence="3" id="KW-0645">Protease</keyword>
<reference evidence="9" key="1">
    <citation type="submission" date="2022-08" db="EMBL/GenBank/DDBJ databases">
        <title>Novel Bdellovibrio Species Isolated from Svalbard: Designation Bdellovibrio svalbardensis.</title>
        <authorList>
            <person name="Mitchell R.J."/>
            <person name="Choi S.Y."/>
        </authorList>
    </citation>
    <scope>NUCLEOTIDE SEQUENCE</scope>
    <source>
        <strain evidence="9">PAP01</strain>
    </source>
</reference>
<dbReference type="Proteomes" id="UP001152321">
    <property type="component" value="Unassembled WGS sequence"/>
</dbReference>
<dbReference type="InterPro" id="IPR000834">
    <property type="entry name" value="Peptidase_M14"/>
</dbReference>
<dbReference type="PROSITE" id="PS52035">
    <property type="entry name" value="PEPTIDASE_M14"/>
    <property type="match status" value="1"/>
</dbReference>
<evidence type="ECO:0000256" key="4">
    <source>
        <dbReference type="ARBA" id="ARBA00022801"/>
    </source>
</evidence>
<comment type="similarity">
    <text evidence="2 7">Belongs to the peptidase M14 family.</text>
</comment>
<feature type="domain" description="Peptidase M14" evidence="8">
    <location>
        <begin position="1"/>
        <end position="242"/>
    </location>
</feature>
<accession>A0ABT6DER2</accession>
<evidence type="ECO:0000313" key="9">
    <source>
        <dbReference type="EMBL" id="MDG0815321.1"/>
    </source>
</evidence>
<keyword evidence="10" id="KW-1185">Reference proteome</keyword>
<sequence length="242" mass="27252">MHRNIFHQSSWASTSSGTPIELYKKSHTMSGFSEQPILFIGGVHGDEPEGVRLATELLAWLQENEKTQSEKIHPWILIPCINPDGYSHHQRTNGNGVDLNRNFPCRDWSPEAKAPRYYPGPSPGSEAEVRALVKLIEDEKPQLIVHFHSWEPCVVFTGHPGQKAAETLATGTGYECREDIGYPTPGSLGQFGWIEHQIPVICIEEQEHIDLNLVWPHFRQGLELLLTNSSNAGVQTERKESR</sequence>
<evidence type="ECO:0000313" key="10">
    <source>
        <dbReference type="Proteomes" id="UP001152321"/>
    </source>
</evidence>
<comment type="caution">
    <text evidence="9">The sequence shown here is derived from an EMBL/GenBank/DDBJ whole genome shotgun (WGS) entry which is preliminary data.</text>
</comment>
<evidence type="ECO:0000259" key="8">
    <source>
        <dbReference type="PROSITE" id="PS52035"/>
    </source>
</evidence>
<dbReference type="PANTHER" id="PTHR11705:SF143">
    <property type="entry name" value="SLL0236 PROTEIN"/>
    <property type="match status" value="1"/>
</dbReference>
<evidence type="ECO:0000256" key="2">
    <source>
        <dbReference type="ARBA" id="ARBA00005988"/>
    </source>
</evidence>
<evidence type="ECO:0000256" key="3">
    <source>
        <dbReference type="ARBA" id="ARBA00022670"/>
    </source>
</evidence>
<dbReference type="RefSeq" id="WP_277576797.1">
    <property type="nucleotide sequence ID" value="NZ_JANRMI010000001.1"/>
</dbReference>
<dbReference type="EMBL" id="JANRMI010000001">
    <property type="protein sequence ID" value="MDG0815321.1"/>
    <property type="molecule type" value="Genomic_DNA"/>
</dbReference>